<accession>A0A2D0KKR2</accession>
<proteinExistence type="predicted"/>
<protein>
    <recommendedName>
        <fullName evidence="5">DUF2931 family protein</fullName>
    </recommendedName>
</protein>
<dbReference type="Proteomes" id="UP000222366">
    <property type="component" value="Unassembled WGS sequence"/>
</dbReference>
<gene>
    <name evidence="3" type="ORF">Xsto_03028</name>
    <name evidence="2" type="ORF">Xsto_03426</name>
</gene>
<organism evidence="2 4">
    <name type="scientific">Xenorhabdus stockiae</name>
    <dbReference type="NCBI Taxonomy" id="351614"/>
    <lineage>
        <taxon>Bacteria</taxon>
        <taxon>Pseudomonadati</taxon>
        <taxon>Pseudomonadota</taxon>
        <taxon>Gammaproteobacteria</taxon>
        <taxon>Enterobacterales</taxon>
        <taxon>Morganellaceae</taxon>
        <taxon>Xenorhabdus</taxon>
    </lineage>
</organism>
<reference evidence="2 4" key="1">
    <citation type="journal article" date="2017" name="Nat. Microbiol.">
        <title>Natural product diversity associated with the nematode symbionts Photorhabdus and Xenorhabdus.</title>
        <authorList>
            <person name="Tobias N.J."/>
            <person name="Wolff H."/>
            <person name="Djahanschiri B."/>
            <person name="Grundmann F."/>
            <person name="Kronenwerth M."/>
            <person name="Shi Y.M."/>
            <person name="Simonyi S."/>
            <person name="Grun P."/>
            <person name="Shapiro-Ilan D."/>
            <person name="Pidot S.J."/>
            <person name="Stinear T.P."/>
            <person name="Ebersberger I."/>
            <person name="Bode H.B."/>
        </authorList>
    </citation>
    <scope>NUCLEOTIDE SEQUENCE [LARGE SCALE GENOMIC DNA]</scope>
    <source>
        <strain evidence="2 4">DSM 17904</strain>
    </source>
</reference>
<evidence type="ECO:0000313" key="4">
    <source>
        <dbReference type="Proteomes" id="UP000222366"/>
    </source>
</evidence>
<dbReference type="EMBL" id="NJAJ01000039">
    <property type="protein sequence ID" value="PHM64029.1"/>
    <property type="molecule type" value="Genomic_DNA"/>
</dbReference>
<evidence type="ECO:0000313" key="2">
    <source>
        <dbReference type="EMBL" id="PHM64029.1"/>
    </source>
</evidence>
<name>A0A2D0KKR2_9GAMM</name>
<comment type="caution">
    <text evidence="2">The sequence shown here is derived from an EMBL/GenBank/DDBJ whole genome shotgun (WGS) entry which is preliminary data.</text>
</comment>
<evidence type="ECO:0008006" key="5">
    <source>
        <dbReference type="Google" id="ProtNLM"/>
    </source>
</evidence>
<evidence type="ECO:0000256" key="1">
    <source>
        <dbReference type="SAM" id="SignalP"/>
    </source>
</evidence>
<feature type="chain" id="PRO_5014077309" description="DUF2931 family protein" evidence="1">
    <location>
        <begin position="21"/>
        <end position="234"/>
    </location>
</feature>
<dbReference type="Pfam" id="PF11153">
    <property type="entry name" value="DUF2931"/>
    <property type="match status" value="1"/>
</dbReference>
<dbReference type="AlphaFoldDB" id="A0A2D0KKR2"/>
<keyword evidence="1" id="KW-0732">Signal</keyword>
<sequence>MRNKKTLALLFSLGMIFGLAACQSYPSGKRVVTYKPIVRNSERLPYDKWRFQFITPEYFPASISFVQFLDEDNYLVQKFMPDGANSDFRSMNSWSKKLGGGTSGIKNHGEALPQALLVCWDSVIDKKTYQTQFVFTPDIRKLMREPSVGQRVKNHIFYRDTLFIGLAPGGTGKAWLRGYDKNNGDNILVATGESVSGEDMTICQGKTKVLNGYSEYSERIKNFIKGKEYPYGEW</sequence>
<feature type="signal peptide" evidence="1">
    <location>
        <begin position="1"/>
        <end position="20"/>
    </location>
</feature>
<dbReference type="RefSeq" id="WP_244590410.1">
    <property type="nucleotide sequence ID" value="NZ_CAWNRH010000105.1"/>
</dbReference>
<dbReference type="EMBL" id="NJAJ01000030">
    <property type="protein sequence ID" value="PHM64372.1"/>
    <property type="molecule type" value="Genomic_DNA"/>
</dbReference>
<dbReference type="PROSITE" id="PS51257">
    <property type="entry name" value="PROKAR_LIPOPROTEIN"/>
    <property type="match status" value="1"/>
</dbReference>
<dbReference type="InterPro" id="IPR021326">
    <property type="entry name" value="DUF2931"/>
</dbReference>
<evidence type="ECO:0000313" key="3">
    <source>
        <dbReference type="EMBL" id="PHM64372.1"/>
    </source>
</evidence>
<keyword evidence="4" id="KW-1185">Reference proteome</keyword>